<sequence>MRQVRLSILKAGHNFFFKLVDHLKPSILSKTEISAQVDSFNYYLCFKIFKHLRNSQVILFHGCITNLILKESRPDIPALDETRPRLNPQCPGSSSCLQEATIWVIVPFIIRARYAFGNLRASTLVEQEEHYRHP</sequence>
<accession>A0AAV6IUJ5</accession>
<organism evidence="1 2">
    <name type="scientific">Rhododendron griersonianum</name>
    <dbReference type="NCBI Taxonomy" id="479676"/>
    <lineage>
        <taxon>Eukaryota</taxon>
        <taxon>Viridiplantae</taxon>
        <taxon>Streptophyta</taxon>
        <taxon>Embryophyta</taxon>
        <taxon>Tracheophyta</taxon>
        <taxon>Spermatophyta</taxon>
        <taxon>Magnoliopsida</taxon>
        <taxon>eudicotyledons</taxon>
        <taxon>Gunneridae</taxon>
        <taxon>Pentapetalae</taxon>
        <taxon>asterids</taxon>
        <taxon>Ericales</taxon>
        <taxon>Ericaceae</taxon>
        <taxon>Ericoideae</taxon>
        <taxon>Rhodoreae</taxon>
        <taxon>Rhododendron</taxon>
    </lineage>
</organism>
<protein>
    <submittedName>
        <fullName evidence="1">Uncharacterized protein</fullName>
    </submittedName>
</protein>
<evidence type="ECO:0000313" key="2">
    <source>
        <dbReference type="Proteomes" id="UP000823749"/>
    </source>
</evidence>
<dbReference type="EMBL" id="JACTNZ010000009">
    <property type="protein sequence ID" value="KAG5530505.1"/>
    <property type="molecule type" value="Genomic_DNA"/>
</dbReference>
<dbReference type="Proteomes" id="UP000823749">
    <property type="component" value="Chromosome 9"/>
</dbReference>
<proteinExistence type="predicted"/>
<keyword evidence="2" id="KW-1185">Reference proteome</keyword>
<comment type="caution">
    <text evidence="1">The sequence shown here is derived from an EMBL/GenBank/DDBJ whole genome shotgun (WGS) entry which is preliminary data.</text>
</comment>
<dbReference type="AlphaFoldDB" id="A0AAV6IUJ5"/>
<gene>
    <name evidence="1" type="ORF">RHGRI_025449</name>
</gene>
<evidence type="ECO:0000313" key="1">
    <source>
        <dbReference type="EMBL" id="KAG5530505.1"/>
    </source>
</evidence>
<reference evidence="1" key="1">
    <citation type="submission" date="2020-08" db="EMBL/GenBank/DDBJ databases">
        <title>Plant Genome Project.</title>
        <authorList>
            <person name="Zhang R.-G."/>
        </authorList>
    </citation>
    <scope>NUCLEOTIDE SEQUENCE</scope>
    <source>
        <strain evidence="1">WSP0</strain>
        <tissue evidence="1">Leaf</tissue>
    </source>
</reference>
<name>A0AAV6IUJ5_9ERIC</name>